<name>A0A2T1AQ66_TRISK</name>
<comment type="caution">
    <text evidence="3">The sequence shown here is derived from an EMBL/GenBank/DDBJ whole genome shotgun (WGS) entry which is preliminary data.</text>
</comment>
<keyword evidence="1" id="KW-0472">Membrane</keyword>
<gene>
    <name evidence="3" type="ORF">CLV89_101691</name>
</gene>
<feature type="transmembrane region" description="Helical" evidence="1">
    <location>
        <begin position="12"/>
        <end position="29"/>
    </location>
</feature>
<feature type="transmembrane region" description="Helical" evidence="1">
    <location>
        <begin position="35"/>
        <end position="54"/>
    </location>
</feature>
<dbReference type="EMBL" id="PVUF01000001">
    <property type="protein sequence ID" value="PRZ50468.1"/>
    <property type="molecule type" value="Genomic_DNA"/>
</dbReference>
<dbReference type="RefSeq" id="WP_106162196.1">
    <property type="nucleotide sequence ID" value="NZ_JAGDDX010000001.1"/>
</dbReference>
<evidence type="ECO:0000256" key="1">
    <source>
        <dbReference type="SAM" id="Phobius"/>
    </source>
</evidence>
<keyword evidence="1" id="KW-0812">Transmembrane</keyword>
<dbReference type="AlphaFoldDB" id="A0A2T1AQ66"/>
<dbReference type="Proteomes" id="UP000237718">
    <property type="component" value="Unassembled WGS sequence"/>
</dbReference>
<feature type="domain" description="DUF2061" evidence="2">
    <location>
        <begin position="8"/>
        <end position="59"/>
    </location>
</feature>
<evidence type="ECO:0000313" key="4">
    <source>
        <dbReference type="Proteomes" id="UP000237718"/>
    </source>
</evidence>
<sequence>METRGRSLVKAIVWNVIGLISMTLVGFLATGSATAGGVMAAINTAIGFTCYLIYERVWARISWGRVGGRRHA</sequence>
<evidence type="ECO:0000259" key="2">
    <source>
        <dbReference type="Pfam" id="PF09834"/>
    </source>
</evidence>
<dbReference type="Pfam" id="PF09834">
    <property type="entry name" value="DUF2061"/>
    <property type="match status" value="1"/>
</dbReference>
<dbReference type="OrthoDB" id="197461at2"/>
<protein>
    <submittedName>
        <fullName evidence="3">Putative membrane protein DUF2061</fullName>
    </submittedName>
</protein>
<proteinExistence type="predicted"/>
<evidence type="ECO:0000313" key="3">
    <source>
        <dbReference type="EMBL" id="PRZ50468.1"/>
    </source>
</evidence>
<organism evidence="3 4">
    <name type="scientific">Tritonibacter scottomollicae</name>
    <name type="common">Epibacterium scottomollicae</name>
    <dbReference type="NCBI Taxonomy" id="483013"/>
    <lineage>
        <taxon>Bacteria</taxon>
        <taxon>Pseudomonadati</taxon>
        <taxon>Pseudomonadota</taxon>
        <taxon>Alphaproteobacteria</taxon>
        <taxon>Rhodobacterales</taxon>
        <taxon>Paracoccaceae</taxon>
        <taxon>Tritonibacter</taxon>
    </lineage>
</organism>
<reference evidence="3 4" key="1">
    <citation type="submission" date="2018-03" db="EMBL/GenBank/DDBJ databases">
        <title>Genomic Encyclopedia of Archaeal and Bacterial Type Strains, Phase II (KMG-II): from individual species to whole genera.</title>
        <authorList>
            <person name="Goeker M."/>
        </authorList>
    </citation>
    <scope>NUCLEOTIDE SEQUENCE [LARGE SCALE GENOMIC DNA]</scope>
    <source>
        <strain evidence="3 4">DSM 25328</strain>
    </source>
</reference>
<accession>A0A2T1AQ66</accession>
<keyword evidence="1" id="KW-1133">Transmembrane helix</keyword>
<dbReference type="InterPro" id="IPR018638">
    <property type="entry name" value="DUF2061_membrane"/>
</dbReference>